<keyword evidence="2" id="KW-0663">Pyridoxal phosphate</keyword>
<evidence type="ECO:0000256" key="3">
    <source>
        <dbReference type="SAM" id="Phobius"/>
    </source>
</evidence>
<dbReference type="Pfam" id="PF00291">
    <property type="entry name" value="PALP"/>
    <property type="match status" value="1"/>
</dbReference>
<name>A0A0P9CYR4_9CHLR</name>
<dbReference type="GO" id="GO:0030378">
    <property type="term" value="F:serine racemase activity"/>
    <property type="evidence" value="ECO:0007669"/>
    <property type="project" value="TreeGrafter"/>
</dbReference>
<dbReference type="PATRIC" id="fig|186479.3.peg.1066"/>
<dbReference type="AlphaFoldDB" id="A0A0P9CYR4"/>
<dbReference type="GO" id="GO:0018114">
    <property type="term" value="F:threonine racemase activity"/>
    <property type="evidence" value="ECO:0007669"/>
    <property type="project" value="TreeGrafter"/>
</dbReference>
<dbReference type="SUPFAM" id="SSF53686">
    <property type="entry name" value="Tryptophan synthase beta subunit-like PLP-dependent enzymes"/>
    <property type="match status" value="1"/>
</dbReference>
<sequence>TILLLTRAQRARLWLRGVDWGEVITLAMLAALLLWAGVRAALPDIGAWLAPQPQLIYIVPTAALPTAPPATLADGLRVVQPGALTFPVVQRHVADILTVSEDEIAEAMRFALLRLKLVIEPSGAVPLAAVLARRMPAGLQRVGIILSGGDIDPPVLAGLWPAVDAAAASPV</sequence>
<keyword evidence="3" id="KW-0472">Membrane</keyword>
<keyword evidence="3" id="KW-0812">Transmembrane</keyword>
<reference evidence="5 6" key="1">
    <citation type="submission" date="2015-09" db="EMBL/GenBank/DDBJ databases">
        <title>Draft genome sequence of Kouleothrix aurantiaca JCM 19913.</title>
        <authorList>
            <person name="Hemp J."/>
        </authorList>
    </citation>
    <scope>NUCLEOTIDE SEQUENCE [LARGE SCALE GENOMIC DNA]</scope>
    <source>
        <strain evidence="5 6">COM-B</strain>
    </source>
</reference>
<feature type="domain" description="Tryptophan synthase beta chain-like PALP" evidence="4">
    <location>
        <begin position="62"/>
        <end position="148"/>
    </location>
</feature>
<feature type="non-terminal residue" evidence="5">
    <location>
        <position position="1"/>
    </location>
</feature>
<evidence type="ECO:0000256" key="2">
    <source>
        <dbReference type="ARBA" id="ARBA00022898"/>
    </source>
</evidence>
<keyword evidence="3" id="KW-1133">Transmembrane helix</keyword>
<dbReference type="Proteomes" id="UP000050509">
    <property type="component" value="Unassembled WGS sequence"/>
</dbReference>
<proteinExistence type="predicted"/>
<dbReference type="GO" id="GO:0003941">
    <property type="term" value="F:L-serine ammonia-lyase activity"/>
    <property type="evidence" value="ECO:0007669"/>
    <property type="project" value="TreeGrafter"/>
</dbReference>
<evidence type="ECO:0000256" key="1">
    <source>
        <dbReference type="ARBA" id="ARBA00001933"/>
    </source>
</evidence>
<organism evidence="5 6">
    <name type="scientific">Kouleothrix aurantiaca</name>
    <dbReference type="NCBI Taxonomy" id="186479"/>
    <lineage>
        <taxon>Bacteria</taxon>
        <taxon>Bacillati</taxon>
        <taxon>Chloroflexota</taxon>
        <taxon>Chloroflexia</taxon>
        <taxon>Chloroflexales</taxon>
        <taxon>Roseiflexineae</taxon>
        <taxon>Roseiflexaceae</taxon>
        <taxon>Kouleothrix</taxon>
    </lineage>
</organism>
<gene>
    <name evidence="5" type="ORF">SE17_25190</name>
</gene>
<feature type="transmembrane region" description="Helical" evidence="3">
    <location>
        <begin position="20"/>
        <end position="42"/>
    </location>
</feature>
<protein>
    <recommendedName>
        <fullName evidence="4">Tryptophan synthase beta chain-like PALP domain-containing protein</fullName>
    </recommendedName>
</protein>
<dbReference type="GO" id="GO:0070179">
    <property type="term" value="P:D-serine biosynthetic process"/>
    <property type="evidence" value="ECO:0007669"/>
    <property type="project" value="TreeGrafter"/>
</dbReference>
<dbReference type="PANTHER" id="PTHR43050">
    <property type="entry name" value="SERINE / THREONINE RACEMASE FAMILY MEMBER"/>
    <property type="match status" value="1"/>
</dbReference>
<dbReference type="PANTHER" id="PTHR43050:SF1">
    <property type="entry name" value="SERINE RACEMASE"/>
    <property type="match status" value="1"/>
</dbReference>
<dbReference type="EMBL" id="LJCR01001239">
    <property type="protein sequence ID" value="KPV50731.1"/>
    <property type="molecule type" value="Genomic_DNA"/>
</dbReference>
<dbReference type="InterPro" id="IPR001926">
    <property type="entry name" value="TrpB-like_PALP"/>
</dbReference>
<comment type="cofactor">
    <cofactor evidence="1">
        <name>pyridoxal 5'-phosphate</name>
        <dbReference type="ChEBI" id="CHEBI:597326"/>
    </cofactor>
</comment>
<evidence type="ECO:0000259" key="4">
    <source>
        <dbReference type="Pfam" id="PF00291"/>
    </source>
</evidence>
<dbReference type="GO" id="GO:0030170">
    <property type="term" value="F:pyridoxal phosphate binding"/>
    <property type="evidence" value="ECO:0007669"/>
    <property type="project" value="TreeGrafter"/>
</dbReference>
<evidence type="ECO:0000313" key="6">
    <source>
        <dbReference type="Proteomes" id="UP000050509"/>
    </source>
</evidence>
<dbReference type="GO" id="GO:0005524">
    <property type="term" value="F:ATP binding"/>
    <property type="evidence" value="ECO:0007669"/>
    <property type="project" value="TreeGrafter"/>
</dbReference>
<comment type="caution">
    <text evidence="5">The sequence shown here is derived from an EMBL/GenBank/DDBJ whole genome shotgun (WGS) entry which is preliminary data.</text>
</comment>
<accession>A0A0P9CYR4</accession>
<keyword evidence="6" id="KW-1185">Reference proteome</keyword>
<dbReference type="InterPro" id="IPR036052">
    <property type="entry name" value="TrpB-like_PALP_sf"/>
</dbReference>
<evidence type="ECO:0000313" key="5">
    <source>
        <dbReference type="EMBL" id="KPV50731.1"/>
    </source>
</evidence>
<dbReference type="Gene3D" id="3.40.50.1100">
    <property type="match status" value="1"/>
</dbReference>
<dbReference type="GO" id="GO:0000287">
    <property type="term" value="F:magnesium ion binding"/>
    <property type="evidence" value="ECO:0007669"/>
    <property type="project" value="TreeGrafter"/>
</dbReference>